<protein>
    <recommendedName>
        <fullName evidence="2">Histone deacetylase interacting domain-containing protein</fullName>
    </recommendedName>
</protein>
<feature type="region of interest" description="Disordered" evidence="1">
    <location>
        <begin position="612"/>
        <end position="636"/>
    </location>
</feature>
<dbReference type="AlphaFoldDB" id="D8RTZ7"/>
<name>D8RTZ7_SELML</name>
<dbReference type="SMART" id="SM00761">
    <property type="entry name" value="HDAC_interact"/>
    <property type="match status" value="1"/>
</dbReference>
<dbReference type="EMBL" id="GL377590">
    <property type="protein sequence ID" value="EFJ24116.1"/>
    <property type="molecule type" value="Genomic_DNA"/>
</dbReference>
<dbReference type="GO" id="GO:0000122">
    <property type="term" value="P:negative regulation of transcription by RNA polymerase II"/>
    <property type="evidence" value="ECO:0000318"/>
    <property type="project" value="GO_Central"/>
</dbReference>
<dbReference type="InParanoid" id="D8RTZ7"/>
<dbReference type="InterPro" id="IPR013194">
    <property type="entry name" value="HDAC_interact_dom"/>
</dbReference>
<dbReference type="GO" id="GO:0000785">
    <property type="term" value="C:chromatin"/>
    <property type="evidence" value="ECO:0000318"/>
    <property type="project" value="GO_Central"/>
</dbReference>
<dbReference type="HOGENOM" id="CLU_431108_0_0_1"/>
<reference evidence="3 4" key="1">
    <citation type="journal article" date="2011" name="Science">
        <title>The Selaginella genome identifies genetic changes associated with the evolution of vascular plants.</title>
        <authorList>
            <person name="Banks J.A."/>
            <person name="Nishiyama T."/>
            <person name="Hasebe M."/>
            <person name="Bowman J.L."/>
            <person name="Gribskov M."/>
            <person name="dePamphilis C."/>
            <person name="Albert V.A."/>
            <person name="Aono N."/>
            <person name="Aoyama T."/>
            <person name="Ambrose B.A."/>
            <person name="Ashton N.W."/>
            <person name="Axtell M.J."/>
            <person name="Barker E."/>
            <person name="Barker M.S."/>
            <person name="Bennetzen J.L."/>
            <person name="Bonawitz N.D."/>
            <person name="Chapple C."/>
            <person name="Cheng C."/>
            <person name="Correa L.G."/>
            <person name="Dacre M."/>
            <person name="DeBarry J."/>
            <person name="Dreyer I."/>
            <person name="Elias M."/>
            <person name="Engstrom E.M."/>
            <person name="Estelle M."/>
            <person name="Feng L."/>
            <person name="Finet C."/>
            <person name="Floyd S.K."/>
            <person name="Frommer W.B."/>
            <person name="Fujita T."/>
            <person name="Gramzow L."/>
            <person name="Gutensohn M."/>
            <person name="Harholt J."/>
            <person name="Hattori M."/>
            <person name="Heyl A."/>
            <person name="Hirai T."/>
            <person name="Hiwatashi Y."/>
            <person name="Ishikawa M."/>
            <person name="Iwata M."/>
            <person name="Karol K.G."/>
            <person name="Koehler B."/>
            <person name="Kolukisaoglu U."/>
            <person name="Kubo M."/>
            <person name="Kurata T."/>
            <person name="Lalonde S."/>
            <person name="Li K."/>
            <person name="Li Y."/>
            <person name="Litt A."/>
            <person name="Lyons E."/>
            <person name="Manning G."/>
            <person name="Maruyama T."/>
            <person name="Michael T.P."/>
            <person name="Mikami K."/>
            <person name="Miyazaki S."/>
            <person name="Morinaga S."/>
            <person name="Murata T."/>
            <person name="Mueller-Roeber B."/>
            <person name="Nelson D.R."/>
            <person name="Obara M."/>
            <person name="Oguri Y."/>
            <person name="Olmstead R.G."/>
            <person name="Onodera N."/>
            <person name="Petersen B.L."/>
            <person name="Pils B."/>
            <person name="Prigge M."/>
            <person name="Rensing S.A."/>
            <person name="Riano-Pachon D.M."/>
            <person name="Roberts A.W."/>
            <person name="Sato Y."/>
            <person name="Scheller H.V."/>
            <person name="Schulz B."/>
            <person name="Schulz C."/>
            <person name="Shakirov E.V."/>
            <person name="Shibagaki N."/>
            <person name="Shinohara N."/>
            <person name="Shippen D.E."/>
            <person name="Soerensen I."/>
            <person name="Sotooka R."/>
            <person name="Sugimoto N."/>
            <person name="Sugita M."/>
            <person name="Sumikawa N."/>
            <person name="Tanurdzic M."/>
            <person name="Theissen G."/>
            <person name="Ulvskov P."/>
            <person name="Wakazuki S."/>
            <person name="Weng J.K."/>
            <person name="Willats W.W."/>
            <person name="Wipf D."/>
            <person name="Wolf P.G."/>
            <person name="Yang L."/>
            <person name="Zimmer A.D."/>
            <person name="Zhu Q."/>
            <person name="Mitros T."/>
            <person name="Hellsten U."/>
            <person name="Loque D."/>
            <person name="Otillar R."/>
            <person name="Salamov A."/>
            <person name="Schmutz J."/>
            <person name="Shapiro H."/>
            <person name="Lindquist E."/>
            <person name="Lucas S."/>
            <person name="Rokhsar D."/>
            <person name="Grigoriev I.V."/>
        </authorList>
    </citation>
    <scope>NUCLEOTIDE SEQUENCE [LARGE SCALE GENOMIC DNA]</scope>
</reference>
<gene>
    <name evidence="3" type="ORF">SELMODRAFT_414914</name>
</gene>
<feature type="domain" description="Histone deacetylase interacting" evidence="2">
    <location>
        <begin position="73"/>
        <end position="166"/>
    </location>
</feature>
<dbReference type="GO" id="GO:0000118">
    <property type="term" value="C:histone deacetylase complex"/>
    <property type="evidence" value="ECO:0000318"/>
    <property type="project" value="GO_Central"/>
</dbReference>
<keyword evidence="4" id="KW-1185">Reference proteome</keyword>
<evidence type="ECO:0000313" key="3">
    <source>
        <dbReference type="EMBL" id="EFJ24116.1"/>
    </source>
</evidence>
<dbReference type="Proteomes" id="UP000001514">
    <property type="component" value="Unassembled WGS sequence"/>
</dbReference>
<organism evidence="4">
    <name type="scientific">Selaginella moellendorffii</name>
    <name type="common">Spikemoss</name>
    <dbReference type="NCBI Taxonomy" id="88036"/>
    <lineage>
        <taxon>Eukaryota</taxon>
        <taxon>Viridiplantae</taxon>
        <taxon>Streptophyta</taxon>
        <taxon>Embryophyta</taxon>
        <taxon>Tracheophyta</taxon>
        <taxon>Lycopodiopsida</taxon>
        <taxon>Selaginellales</taxon>
        <taxon>Selaginellaceae</taxon>
        <taxon>Selaginella</taxon>
    </lineage>
</organism>
<evidence type="ECO:0000256" key="1">
    <source>
        <dbReference type="SAM" id="MobiDB-lite"/>
    </source>
</evidence>
<dbReference type="Gramene" id="EFJ24116">
    <property type="protein sequence ID" value="EFJ24116"/>
    <property type="gene ID" value="SELMODRAFT_414914"/>
</dbReference>
<dbReference type="KEGG" id="smo:SELMODRAFT_414914"/>
<dbReference type="STRING" id="88036.D8RTZ7"/>
<dbReference type="GO" id="GO:0003714">
    <property type="term" value="F:transcription corepressor activity"/>
    <property type="evidence" value="ECO:0000318"/>
    <property type="project" value="GO_Central"/>
</dbReference>
<dbReference type="eggNOG" id="KOG4204">
    <property type="taxonomic scope" value="Eukaryota"/>
</dbReference>
<sequence length="636" mass="71890">MIMNKEASHYIHSSRNLLPKATFDNLMTLFRNLRHCRTESLMGIRLLLAPHHHCWEEFLQFWPGGEKAIEPLEMEWFGPSYKVLEQRESPKGDGGVLNTTLGLAKRPIESRTTMKTVHEKALFDCEDEQFETDMAIGHLGWAIDLIARLTETRTKIGRKRDLDLLVARLSMALQWSKAQVIELLRKEEAAEVCSRLRDAKDAMLKNREKVRTEWATAYREHTGHPAAPYGDVPVIAADSALVAEIREAHDRNSATHSHYSLLSALLPADIVLDIRTDDTVNVDVNALVNGCLSSPCRSWSYFLGNILGLGAPVPPVDAGTPLYRADDSPRAAGGAARIFYGPEELYVLLRLYAKLHDRVSSARATCTDLGKLPLYANFLASAPGRDPFQERGSGEEWRSALGHGVYTIHELLARISKNIRELHADSKAVQAIQLHEIEAARWRGGEIDDGGYFANAKFALLPYEGIYQFEVVDTAPGRVTINVRFFPDEFSRVSDLNTIRELIGYYAQQEWVEGLLADVEEEQRRGCPVFLRRNLRKASAMEDYRIHILNECLHRVTERGHRIVCHTEDLLVRFKGKLGHKFKIFPGKEKRPATVEDALARLRGKLADQFNGTDTRKAMNGGRVEGDHRDKRVKRC</sequence>
<accession>D8RTZ7</accession>
<proteinExistence type="predicted"/>
<evidence type="ECO:0000313" key="4">
    <source>
        <dbReference type="Proteomes" id="UP000001514"/>
    </source>
</evidence>
<evidence type="ECO:0000259" key="2">
    <source>
        <dbReference type="SMART" id="SM00761"/>
    </source>
</evidence>